<accession>A0A7S2K3I8</accession>
<feature type="transmembrane region" description="Helical" evidence="1">
    <location>
        <begin position="401"/>
        <end position="421"/>
    </location>
</feature>
<feature type="transmembrane region" description="Helical" evidence="1">
    <location>
        <begin position="152"/>
        <end position="171"/>
    </location>
</feature>
<keyword evidence="1" id="KW-0812">Transmembrane</keyword>
<organism evidence="2">
    <name type="scientific">Leptocylindrus danicus</name>
    <dbReference type="NCBI Taxonomy" id="163516"/>
    <lineage>
        <taxon>Eukaryota</taxon>
        <taxon>Sar</taxon>
        <taxon>Stramenopiles</taxon>
        <taxon>Ochrophyta</taxon>
        <taxon>Bacillariophyta</taxon>
        <taxon>Coscinodiscophyceae</taxon>
        <taxon>Chaetocerotophycidae</taxon>
        <taxon>Leptocylindrales</taxon>
        <taxon>Leptocylindraceae</taxon>
        <taxon>Leptocylindrus</taxon>
    </lineage>
</organism>
<dbReference type="PANTHER" id="PTHR23534:SF1">
    <property type="entry name" value="MAJOR FACILITATOR SUPERFAMILY PROTEIN"/>
    <property type="match status" value="1"/>
</dbReference>
<dbReference type="Pfam" id="PF07690">
    <property type="entry name" value="MFS_1"/>
    <property type="match status" value="1"/>
</dbReference>
<dbReference type="InterPro" id="IPR036259">
    <property type="entry name" value="MFS_trans_sf"/>
</dbReference>
<dbReference type="GO" id="GO:0022857">
    <property type="term" value="F:transmembrane transporter activity"/>
    <property type="evidence" value="ECO:0007669"/>
    <property type="project" value="InterPro"/>
</dbReference>
<feature type="transmembrane region" description="Helical" evidence="1">
    <location>
        <begin position="268"/>
        <end position="292"/>
    </location>
</feature>
<feature type="transmembrane region" description="Helical" evidence="1">
    <location>
        <begin position="334"/>
        <end position="351"/>
    </location>
</feature>
<gene>
    <name evidence="2" type="ORF">LDAN0321_LOCUS4279</name>
</gene>
<dbReference type="PANTHER" id="PTHR23534">
    <property type="entry name" value="MFS PERMEASE"/>
    <property type="match status" value="1"/>
</dbReference>
<feature type="transmembrane region" description="Helical" evidence="1">
    <location>
        <begin position="427"/>
        <end position="447"/>
    </location>
</feature>
<feature type="transmembrane region" description="Helical" evidence="1">
    <location>
        <begin position="60"/>
        <end position="85"/>
    </location>
</feature>
<reference evidence="2" key="1">
    <citation type="submission" date="2021-01" db="EMBL/GenBank/DDBJ databases">
        <authorList>
            <person name="Corre E."/>
            <person name="Pelletier E."/>
            <person name="Niang G."/>
            <person name="Scheremetjew M."/>
            <person name="Finn R."/>
            <person name="Kale V."/>
            <person name="Holt S."/>
            <person name="Cochrane G."/>
            <person name="Meng A."/>
            <person name="Brown T."/>
            <person name="Cohen L."/>
        </authorList>
    </citation>
    <scope>NUCLEOTIDE SEQUENCE</scope>
    <source>
        <strain evidence="2">B650</strain>
    </source>
</reference>
<dbReference type="InterPro" id="IPR011701">
    <property type="entry name" value="MFS"/>
</dbReference>
<evidence type="ECO:0000313" key="2">
    <source>
        <dbReference type="EMBL" id="CAD9564005.1"/>
    </source>
</evidence>
<keyword evidence="1" id="KW-1133">Transmembrane helix</keyword>
<feature type="transmembrane region" description="Helical" evidence="1">
    <location>
        <begin position="357"/>
        <end position="381"/>
    </location>
</feature>
<name>A0A7S2K3I8_9STRA</name>
<evidence type="ECO:0008006" key="3">
    <source>
        <dbReference type="Google" id="ProtNLM"/>
    </source>
</evidence>
<feature type="transmembrane region" description="Helical" evidence="1">
    <location>
        <begin position="125"/>
        <end position="146"/>
    </location>
</feature>
<protein>
    <recommendedName>
        <fullName evidence="3">Major facilitator superfamily (MFS) profile domain-containing protein</fullName>
    </recommendedName>
</protein>
<sequence length="459" mass="48547">MTEMATGVAPPAPVELVAKEATIEIQDTVAVVDSSVEENDVEKEIKLSASSSNSKKSRDLLRLAFGYTCAFSCVTLAVGAMPLVFTSTGGSDSASPLTLAFFFLGSSFISLVTSKIFLKLGRRTGFIIGNSLGILGGILGALAVYFQLPALVVVASFPLGMSNGIGLYIRYAAMELVPEEEKAFAMTLVLSGGCASAFLGPESGELTKDIFGDDYTYLGLYLCIVAFNILGALSVGFVSFPPMKQMEVDVEGGTGQKSAKEILKETPFVGPTLIAGLSWTLMLVPMSIARVAMKEVGFASRESLLTLELHFLSMYSPGFFSGRMIGHIGAYHSSALSIFLLLSGMVINLCVTDSTSAVWIIGLLFLGSGWNIGFSSATVLLSKTYAENPGYGPYVQAVNDFVMFGMTGCAVVSAGFIYTAGGEGISGWQLLNVVVAVGLLPFLYLVVPGLMKERQAKKQ</sequence>
<feature type="transmembrane region" description="Helical" evidence="1">
    <location>
        <begin position="183"/>
        <end position="199"/>
    </location>
</feature>
<keyword evidence="1" id="KW-0472">Membrane</keyword>
<evidence type="ECO:0000256" key="1">
    <source>
        <dbReference type="SAM" id="Phobius"/>
    </source>
</evidence>
<feature type="transmembrane region" description="Helical" evidence="1">
    <location>
        <begin position="219"/>
        <end position="240"/>
    </location>
</feature>
<feature type="transmembrane region" description="Helical" evidence="1">
    <location>
        <begin position="97"/>
        <end position="118"/>
    </location>
</feature>
<dbReference type="SUPFAM" id="SSF103473">
    <property type="entry name" value="MFS general substrate transporter"/>
    <property type="match status" value="1"/>
</dbReference>
<dbReference type="Gene3D" id="1.20.1250.20">
    <property type="entry name" value="MFS general substrate transporter like domains"/>
    <property type="match status" value="1"/>
</dbReference>
<proteinExistence type="predicted"/>
<dbReference type="EMBL" id="HBGY01006933">
    <property type="protein sequence ID" value="CAD9564005.1"/>
    <property type="molecule type" value="Transcribed_RNA"/>
</dbReference>
<dbReference type="AlphaFoldDB" id="A0A7S2K3I8"/>